<keyword evidence="4" id="KW-0479">Metal-binding</keyword>
<dbReference type="InterPro" id="IPR036503">
    <property type="entry name" value="Ald_Fedxn_OxRdtase_N_sf"/>
</dbReference>
<dbReference type="Gene3D" id="3.60.9.10">
    <property type="entry name" value="Aldehyde ferredoxin oxidoreductase, N-terminal domain"/>
    <property type="match status" value="1"/>
</dbReference>
<dbReference type="GO" id="GO:0046872">
    <property type="term" value="F:metal ion binding"/>
    <property type="evidence" value="ECO:0007669"/>
    <property type="project" value="UniProtKB-KW"/>
</dbReference>
<dbReference type="Gene3D" id="1.10.599.10">
    <property type="entry name" value="Aldehyde Ferredoxin Oxidoreductase Protein, subunit A, domain 3"/>
    <property type="match status" value="1"/>
</dbReference>
<evidence type="ECO:0000313" key="11">
    <source>
        <dbReference type="Proteomes" id="UP000587760"/>
    </source>
</evidence>
<dbReference type="GO" id="GO:0009055">
    <property type="term" value="F:electron transfer activity"/>
    <property type="evidence" value="ECO:0007669"/>
    <property type="project" value="InterPro"/>
</dbReference>
<dbReference type="Pfam" id="PF02730">
    <property type="entry name" value="AFOR_N"/>
    <property type="match status" value="1"/>
</dbReference>
<comment type="similarity">
    <text evidence="2">Belongs to the AOR/FOR family.</text>
</comment>
<evidence type="ECO:0000256" key="6">
    <source>
        <dbReference type="ARBA" id="ARBA00023004"/>
    </source>
</evidence>
<evidence type="ECO:0000259" key="9">
    <source>
        <dbReference type="SMART" id="SM00790"/>
    </source>
</evidence>
<evidence type="ECO:0000256" key="3">
    <source>
        <dbReference type="ARBA" id="ARBA00022485"/>
    </source>
</evidence>
<keyword evidence="6" id="KW-0408">Iron</keyword>
<dbReference type="Proteomes" id="UP000587760">
    <property type="component" value="Unassembled WGS sequence"/>
</dbReference>
<keyword evidence="3" id="KW-0004">4Fe-4S</keyword>
<sequence>MKGYWGKILVVDLTKKECNYRDVDDSVYESVLSGVGLGAWYLNRNIPAGADPLGPENILGITSGLLTGTGSVMTGRWMAVCKSPLTGGWGDSNCGGDLAPAIKQCGVDAIFFHGRAEEPVYLYVNSKEAEIRSAGDYWGLDTVEAETALIRDCRKKKKPAVAVIGPAGEKVSLIAGISNDLGRFAARSGVGAVMGSKKLKAIVLDGSRRVGAENRDEVKAISKEYSRKVRNSNAPSVLKGSVFPLMGKVMGSLKSVSPMDGLFTSMLLKKYGSIMNNTLSIHNGDAPIKNWSGSAKDYNRSFYKELNPEKFIKREERKYHCSSCIVGCGGICNIKDVKDGRFEHTHKPEYETAMMFGGLLMNRDTDSIFYINELLNRAGLDTISTAGSVAFAIECFEKGILTASDTEGLELRWGDSDAIVKLVEKIAKREPGIGDLLADGVKAAAAKIGKGSERFAVHAGGQELPAHDPKIDPMLGATYNADPTPGRHTTSGGQYYSMSFLWDRISWLKPLKRSPKSAEYLPGVEEAMKNVAYTSYKMLVDGAGGCYYAMMMGVQHFKIFEYLNAATGWNKSPDEYMEIGKRIQNLRQQFNARQGVDVNAFKVHDRVSGKEPLVSGHNKGITLDVDGLVDAYRKAWGWDPSTGYPLDETLHALGIPALLEKETAHG</sequence>
<dbReference type="InterPro" id="IPR036021">
    <property type="entry name" value="Tungsten_al_ferr_oxy-like_C"/>
</dbReference>
<dbReference type="Gene3D" id="1.10.569.10">
    <property type="entry name" value="Aldehyde Ferredoxin Oxidoreductase Protein, subunit A, domain 2"/>
    <property type="match status" value="1"/>
</dbReference>
<keyword evidence="5 10" id="KW-0560">Oxidoreductase</keyword>
<dbReference type="GO" id="GO:0051539">
    <property type="term" value="F:4 iron, 4 sulfur cluster binding"/>
    <property type="evidence" value="ECO:0007669"/>
    <property type="project" value="UniProtKB-KW"/>
</dbReference>
<keyword evidence="11" id="KW-1185">Reference proteome</keyword>
<reference evidence="10 11" key="1">
    <citation type="submission" date="2020-08" db="EMBL/GenBank/DDBJ databases">
        <title>Genomic Encyclopedia of Type Strains, Phase IV (KMG-IV): sequencing the most valuable type-strain genomes for metagenomic binning, comparative biology and taxonomic classification.</title>
        <authorList>
            <person name="Goeker M."/>
        </authorList>
    </citation>
    <scope>NUCLEOTIDE SEQUENCE [LARGE SCALE GENOMIC DNA]</scope>
    <source>
        <strain evidence="10 11">DSM 2461</strain>
    </source>
</reference>
<dbReference type="EC" id="1.2.7.5" evidence="10"/>
<dbReference type="InterPro" id="IPR013985">
    <property type="entry name" value="Ald_Fedxn_OxRdtase_dom3"/>
</dbReference>
<evidence type="ECO:0000256" key="5">
    <source>
        <dbReference type="ARBA" id="ARBA00023002"/>
    </source>
</evidence>
<dbReference type="InterPro" id="IPR001203">
    <property type="entry name" value="OxRdtase_Ald_Fedxn_C"/>
</dbReference>
<keyword evidence="7" id="KW-0411">Iron-sulfur</keyword>
<dbReference type="InterPro" id="IPR013983">
    <property type="entry name" value="Ald_Fedxn_OxRdtase_N"/>
</dbReference>
<dbReference type="PANTHER" id="PTHR30038">
    <property type="entry name" value="ALDEHYDE FERREDOXIN OXIDOREDUCTASE"/>
    <property type="match status" value="1"/>
</dbReference>
<gene>
    <name evidence="10" type="ORF">HNR50_001288</name>
</gene>
<dbReference type="SMART" id="SM00790">
    <property type="entry name" value="AFOR_N"/>
    <property type="match status" value="1"/>
</dbReference>
<evidence type="ECO:0000256" key="4">
    <source>
        <dbReference type="ARBA" id="ARBA00022723"/>
    </source>
</evidence>
<dbReference type="Pfam" id="PF01314">
    <property type="entry name" value="AFOR_C"/>
    <property type="match status" value="1"/>
</dbReference>
<evidence type="ECO:0000256" key="8">
    <source>
        <dbReference type="ARBA" id="ARBA00049934"/>
    </source>
</evidence>
<dbReference type="PANTHER" id="PTHR30038:SF7">
    <property type="entry name" value="TUNGSTEN-CONTAINING GLYCERALDEHYDE-3-PHOSPHATE:FERREDOXIN OXIDOREDUCTASE"/>
    <property type="match status" value="1"/>
</dbReference>
<protein>
    <submittedName>
        <fullName evidence="10">Aldehyde:ferredoxin oxidoreductase</fullName>
        <ecNumber evidence="10">1.2.7.5</ecNumber>
    </submittedName>
</protein>
<dbReference type="AlphaFoldDB" id="A0A841R9D0"/>
<evidence type="ECO:0000256" key="2">
    <source>
        <dbReference type="ARBA" id="ARBA00011032"/>
    </source>
</evidence>
<dbReference type="GO" id="GO:0033726">
    <property type="term" value="F:aldehyde ferredoxin oxidoreductase activity"/>
    <property type="evidence" value="ECO:0007669"/>
    <property type="project" value="UniProtKB-EC"/>
</dbReference>
<evidence type="ECO:0000256" key="7">
    <source>
        <dbReference type="ARBA" id="ARBA00023014"/>
    </source>
</evidence>
<dbReference type="SUPFAM" id="SSF56228">
    <property type="entry name" value="Aldehyde ferredoxin oxidoreductase, N-terminal domain"/>
    <property type="match status" value="1"/>
</dbReference>
<dbReference type="EMBL" id="JACHGJ010000002">
    <property type="protein sequence ID" value="MBB6479630.1"/>
    <property type="molecule type" value="Genomic_DNA"/>
</dbReference>
<accession>A0A841R9D0</accession>
<evidence type="ECO:0000313" key="10">
    <source>
        <dbReference type="EMBL" id="MBB6479630.1"/>
    </source>
</evidence>
<evidence type="ECO:0000256" key="1">
    <source>
        <dbReference type="ARBA" id="ARBA00001966"/>
    </source>
</evidence>
<feature type="domain" description="Aldehyde ferredoxin oxidoreductase N-terminal" evidence="9">
    <location>
        <begin position="4"/>
        <end position="208"/>
    </location>
</feature>
<name>A0A841R9D0_9SPIO</name>
<dbReference type="InterPro" id="IPR051919">
    <property type="entry name" value="W-dependent_AOR"/>
</dbReference>
<dbReference type="InterPro" id="IPR013984">
    <property type="entry name" value="Ald_Fedxn_OxRdtase_dom2"/>
</dbReference>
<organism evidence="10 11">
    <name type="scientific">Spirochaeta isovalerica</name>
    <dbReference type="NCBI Taxonomy" id="150"/>
    <lineage>
        <taxon>Bacteria</taxon>
        <taxon>Pseudomonadati</taxon>
        <taxon>Spirochaetota</taxon>
        <taxon>Spirochaetia</taxon>
        <taxon>Spirochaetales</taxon>
        <taxon>Spirochaetaceae</taxon>
        <taxon>Spirochaeta</taxon>
    </lineage>
</organism>
<dbReference type="SUPFAM" id="SSF48310">
    <property type="entry name" value="Aldehyde ferredoxin oxidoreductase, C-terminal domains"/>
    <property type="match status" value="1"/>
</dbReference>
<proteinExistence type="inferred from homology"/>
<comment type="caution">
    <text evidence="10">The sequence shown here is derived from an EMBL/GenBank/DDBJ whole genome shotgun (WGS) entry which is preliminary data.</text>
</comment>
<comment type="cofactor">
    <cofactor evidence="8">
        <name>tungstopterin</name>
        <dbReference type="ChEBI" id="CHEBI:30402"/>
    </cofactor>
</comment>
<dbReference type="RefSeq" id="WP_184745042.1">
    <property type="nucleotide sequence ID" value="NZ_JACHGJ010000002.1"/>
</dbReference>
<comment type="cofactor">
    <cofactor evidence="1">
        <name>[4Fe-4S] cluster</name>
        <dbReference type="ChEBI" id="CHEBI:49883"/>
    </cofactor>
</comment>